<reference evidence="1" key="2">
    <citation type="submission" date="2020-06" db="EMBL/GenBank/DDBJ databases">
        <title>Helianthus annuus Genome sequencing and assembly Release 2.</title>
        <authorList>
            <person name="Gouzy J."/>
            <person name="Langlade N."/>
            <person name="Munos S."/>
        </authorList>
    </citation>
    <scope>NUCLEOTIDE SEQUENCE</scope>
    <source>
        <tissue evidence="1">Leaves</tissue>
    </source>
</reference>
<evidence type="ECO:0000313" key="1">
    <source>
        <dbReference type="EMBL" id="KAF5816855.1"/>
    </source>
</evidence>
<gene>
    <name evidence="1" type="ORF">HanXRQr2_Chr02g0046231</name>
</gene>
<dbReference type="EMBL" id="MNCJ02000317">
    <property type="protein sequence ID" value="KAF5816855.1"/>
    <property type="molecule type" value="Genomic_DNA"/>
</dbReference>
<name>A0A9K3JKA9_HELAN</name>
<dbReference type="Gramene" id="mRNA:HanXRQr2_Chr02g0046231">
    <property type="protein sequence ID" value="mRNA:HanXRQr2_Chr02g0046231"/>
    <property type="gene ID" value="HanXRQr2_Chr02g0046231"/>
</dbReference>
<accession>A0A9K3JKA9</accession>
<evidence type="ECO:0000313" key="2">
    <source>
        <dbReference type="Proteomes" id="UP000215914"/>
    </source>
</evidence>
<organism evidence="1 2">
    <name type="scientific">Helianthus annuus</name>
    <name type="common">Common sunflower</name>
    <dbReference type="NCBI Taxonomy" id="4232"/>
    <lineage>
        <taxon>Eukaryota</taxon>
        <taxon>Viridiplantae</taxon>
        <taxon>Streptophyta</taxon>
        <taxon>Embryophyta</taxon>
        <taxon>Tracheophyta</taxon>
        <taxon>Spermatophyta</taxon>
        <taxon>Magnoliopsida</taxon>
        <taxon>eudicotyledons</taxon>
        <taxon>Gunneridae</taxon>
        <taxon>Pentapetalae</taxon>
        <taxon>asterids</taxon>
        <taxon>campanulids</taxon>
        <taxon>Asterales</taxon>
        <taxon>Asteraceae</taxon>
        <taxon>Asteroideae</taxon>
        <taxon>Heliantheae alliance</taxon>
        <taxon>Heliantheae</taxon>
        <taxon>Helianthus</taxon>
    </lineage>
</organism>
<protein>
    <submittedName>
        <fullName evidence="1">Uncharacterized protein</fullName>
    </submittedName>
</protein>
<comment type="caution">
    <text evidence="1">The sequence shown here is derived from an EMBL/GenBank/DDBJ whole genome shotgun (WGS) entry which is preliminary data.</text>
</comment>
<dbReference type="Proteomes" id="UP000215914">
    <property type="component" value="Unassembled WGS sequence"/>
</dbReference>
<keyword evidence="2" id="KW-1185">Reference proteome</keyword>
<proteinExistence type="predicted"/>
<dbReference type="AlphaFoldDB" id="A0A9K3JKA9"/>
<reference evidence="1" key="1">
    <citation type="journal article" date="2017" name="Nature">
        <title>The sunflower genome provides insights into oil metabolism, flowering and Asterid evolution.</title>
        <authorList>
            <person name="Badouin H."/>
            <person name="Gouzy J."/>
            <person name="Grassa C.J."/>
            <person name="Murat F."/>
            <person name="Staton S.E."/>
            <person name="Cottret L."/>
            <person name="Lelandais-Briere C."/>
            <person name="Owens G.L."/>
            <person name="Carrere S."/>
            <person name="Mayjonade B."/>
            <person name="Legrand L."/>
            <person name="Gill N."/>
            <person name="Kane N.C."/>
            <person name="Bowers J.E."/>
            <person name="Hubner S."/>
            <person name="Bellec A."/>
            <person name="Berard A."/>
            <person name="Berges H."/>
            <person name="Blanchet N."/>
            <person name="Boniface M.C."/>
            <person name="Brunel D."/>
            <person name="Catrice O."/>
            <person name="Chaidir N."/>
            <person name="Claudel C."/>
            <person name="Donnadieu C."/>
            <person name="Faraut T."/>
            <person name="Fievet G."/>
            <person name="Helmstetter N."/>
            <person name="King M."/>
            <person name="Knapp S.J."/>
            <person name="Lai Z."/>
            <person name="Le Paslier M.C."/>
            <person name="Lippi Y."/>
            <person name="Lorenzon L."/>
            <person name="Mandel J.R."/>
            <person name="Marage G."/>
            <person name="Marchand G."/>
            <person name="Marquand E."/>
            <person name="Bret-Mestries E."/>
            <person name="Morien E."/>
            <person name="Nambeesan S."/>
            <person name="Nguyen T."/>
            <person name="Pegot-Espagnet P."/>
            <person name="Pouilly N."/>
            <person name="Raftis F."/>
            <person name="Sallet E."/>
            <person name="Schiex T."/>
            <person name="Thomas J."/>
            <person name="Vandecasteele C."/>
            <person name="Vares D."/>
            <person name="Vear F."/>
            <person name="Vautrin S."/>
            <person name="Crespi M."/>
            <person name="Mangin B."/>
            <person name="Burke J.M."/>
            <person name="Salse J."/>
            <person name="Munos S."/>
            <person name="Vincourt P."/>
            <person name="Rieseberg L.H."/>
            <person name="Langlade N.B."/>
        </authorList>
    </citation>
    <scope>NUCLEOTIDE SEQUENCE</scope>
    <source>
        <tissue evidence="1">Leaves</tissue>
    </source>
</reference>
<sequence length="47" mass="5342">MPASQPYEHLITNYLGKDDVQKLRSARPKSDLGEIFMIQSLPLKSKP</sequence>